<dbReference type="Proteomes" id="UP000198694">
    <property type="component" value="Unassembled WGS sequence"/>
</dbReference>
<dbReference type="InterPro" id="IPR036397">
    <property type="entry name" value="RNaseH_sf"/>
</dbReference>
<keyword evidence="2" id="KW-0378">Hydrolase</keyword>
<dbReference type="NCBIfam" id="TIGR00573">
    <property type="entry name" value="dnaq"/>
    <property type="match status" value="1"/>
</dbReference>
<evidence type="ECO:0000259" key="4">
    <source>
        <dbReference type="SMART" id="SM00479"/>
    </source>
</evidence>
<dbReference type="PANTHER" id="PTHR30231:SF41">
    <property type="entry name" value="DNA POLYMERASE III SUBUNIT EPSILON"/>
    <property type="match status" value="1"/>
</dbReference>
<evidence type="ECO:0000256" key="3">
    <source>
        <dbReference type="ARBA" id="ARBA00022839"/>
    </source>
</evidence>
<dbReference type="RefSeq" id="WP_093210240.1">
    <property type="nucleotide sequence ID" value="NZ_FNFL01000001.1"/>
</dbReference>
<name>A0A1G8VFX1_9BACI</name>
<keyword evidence="1" id="KW-0540">Nuclease</keyword>
<dbReference type="OrthoDB" id="9804290at2"/>
<dbReference type="InterPro" id="IPR006054">
    <property type="entry name" value="DnaQ"/>
</dbReference>
<dbReference type="GO" id="GO:0003677">
    <property type="term" value="F:DNA binding"/>
    <property type="evidence" value="ECO:0007669"/>
    <property type="project" value="InterPro"/>
</dbReference>
<evidence type="ECO:0000313" key="6">
    <source>
        <dbReference type="Proteomes" id="UP000198694"/>
    </source>
</evidence>
<dbReference type="Gene3D" id="3.30.420.10">
    <property type="entry name" value="Ribonuclease H-like superfamily/Ribonuclease H"/>
    <property type="match status" value="1"/>
</dbReference>
<keyword evidence="6" id="KW-1185">Reference proteome</keyword>
<dbReference type="FunFam" id="3.30.420.10:FF:000045">
    <property type="entry name" value="3'-5' exonuclease DinG"/>
    <property type="match status" value="1"/>
</dbReference>
<feature type="domain" description="Exonuclease" evidence="4">
    <location>
        <begin position="57"/>
        <end position="225"/>
    </location>
</feature>
<keyword evidence="3" id="KW-0269">Exonuclease</keyword>
<proteinExistence type="predicted"/>
<evidence type="ECO:0000313" key="5">
    <source>
        <dbReference type="EMBL" id="SDJ64991.1"/>
    </source>
</evidence>
<organism evidence="5 6">
    <name type="scientific">Sediminibacillus albus</name>
    <dbReference type="NCBI Taxonomy" id="407036"/>
    <lineage>
        <taxon>Bacteria</taxon>
        <taxon>Bacillati</taxon>
        <taxon>Bacillota</taxon>
        <taxon>Bacilli</taxon>
        <taxon>Bacillales</taxon>
        <taxon>Bacillaceae</taxon>
        <taxon>Sediminibacillus</taxon>
    </lineage>
</organism>
<dbReference type="InterPro" id="IPR012337">
    <property type="entry name" value="RNaseH-like_sf"/>
</dbReference>
<dbReference type="CDD" id="cd06127">
    <property type="entry name" value="DEDDh"/>
    <property type="match status" value="1"/>
</dbReference>
<dbReference type="GO" id="GO:0008408">
    <property type="term" value="F:3'-5' exonuclease activity"/>
    <property type="evidence" value="ECO:0007669"/>
    <property type="project" value="TreeGrafter"/>
</dbReference>
<dbReference type="PANTHER" id="PTHR30231">
    <property type="entry name" value="DNA POLYMERASE III SUBUNIT EPSILON"/>
    <property type="match status" value="1"/>
</dbReference>
<dbReference type="EMBL" id="FNFL01000001">
    <property type="protein sequence ID" value="SDJ64991.1"/>
    <property type="molecule type" value="Genomic_DNA"/>
</dbReference>
<evidence type="ECO:0000256" key="2">
    <source>
        <dbReference type="ARBA" id="ARBA00022801"/>
    </source>
</evidence>
<reference evidence="5 6" key="1">
    <citation type="submission" date="2016-10" db="EMBL/GenBank/DDBJ databases">
        <authorList>
            <person name="de Groot N.N."/>
        </authorList>
    </citation>
    <scope>NUCLEOTIDE SEQUENCE [LARGE SCALE GENOMIC DNA]</scope>
    <source>
        <strain evidence="5 6">CGMCC 1.6502</strain>
    </source>
</reference>
<sequence length="246" mass="29169">MLPIDLQILKYYFFEKPRFHKKIKPYFQWESYQTLNKTLLHLEQDNWLKTTHFSETPFTIFDLETTGLIPEIGHEIISIGAIQLNGLKYCRREKFHQFVRPVRPVSGRIKKLTGISQHEFENASPFIDAFHNFLEFSKGTILVAHPAKFDIRFLQTMLKRWKLPNYRPHVIDSQMMAKWLLPQVDCQLDPLIKHFDIEKLERHHALNDAIMTAELFEYLLANSIDHDITTLNELNDALFSMNQNKE</sequence>
<dbReference type="GO" id="GO:0005829">
    <property type="term" value="C:cytosol"/>
    <property type="evidence" value="ECO:0007669"/>
    <property type="project" value="TreeGrafter"/>
</dbReference>
<dbReference type="Pfam" id="PF00929">
    <property type="entry name" value="RNase_T"/>
    <property type="match status" value="1"/>
</dbReference>
<evidence type="ECO:0000256" key="1">
    <source>
        <dbReference type="ARBA" id="ARBA00022722"/>
    </source>
</evidence>
<dbReference type="GO" id="GO:0045004">
    <property type="term" value="P:DNA replication proofreading"/>
    <property type="evidence" value="ECO:0007669"/>
    <property type="project" value="TreeGrafter"/>
</dbReference>
<protein>
    <submittedName>
        <fullName evidence="5">DNA polymerase-3 subunit epsilon/DNA polymerase-3 subunit alpha</fullName>
    </submittedName>
</protein>
<dbReference type="InterPro" id="IPR013520">
    <property type="entry name" value="Ribonucl_H"/>
</dbReference>
<dbReference type="SUPFAM" id="SSF53098">
    <property type="entry name" value="Ribonuclease H-like"/>
    <property type="match status" value="1"/>
</dbReference>
<dbReference type="GO" id="GO:0003887">
    <property type="term" value="F:DNA-directed DNA polymerase activity"/>
    <property type="evidence" value="ECO:0007669"/>
    <property type="project" value="InterPro"/>
</dbReference>
<dbReference type="AlphaFoldDB" id="A0A1G8VFX1"/>
<accession>A0A1G8VFX1</accession>
<dbReference type="STRING" id="407036.SAMN05216243_0085"/>
<dbReference type="SMART" id="SM00479">
    <property type="entry name" value="EXOIII"/>
    <property type="match status" value="1"/>
</dbReference>
<gene>
    <name evidence="5" type="ORF">SAMN05216243_0085</name>
</gene>